<gene>
    <name evidence="2" type="ORF">GWK47_029279</name>
</gene>
<keyword evidence="1" id="KW-0472">Membrane</keyword>
<protein>
    <submittedName>
        <fullName evidence="2">Uncharacterized protein</fullName>
    </submittedName>
</protein>
<keyword evidence="1" id="KW-1133">Transmembrane helix</keyword>
<dbReference type="EMBL" id="JACEEZ010000632">
    <property type="protein sequence ID" value="KAG0729955.1"/>
    <property type="molecule type" value="Genomic_DNA"/>
</dbReference>
<dbReference type="AlphaFoldDB" id="A0A8J4YN63"/>
<proteinExistence type="predicted"/>
<dbReference type="Proteomes" id="UP000770661">
    <property type="component" value="Unassembled WGS sequence"/>
</dbReference>
<evidence type="ECO:0000313" key="3">
    <source>
        <dbReference type="Proteomes" id="UP000770661"/>
    </source>
</evidence>
<reference evidence="2" key="1">
    <citation type="submission" date="2020-07" db="EMBL/GenBank/DDBJ databases">
        <title>The High-quality genome of the commercially important snow crab, Chionoecetes opilio.</title>
        <authorList>
            <person name="Jeong J.-H."/>
            <person name="Ryu S."/>
        </authorList>
    </citation>
    <scope>NUCLEOTIDE SEQUENCE</scope>
    <source>
        <strain evidence="2">MADBK_172401_WGS</strain>
        <tissue evidence="2">Digestive gland</tissue>
    </source>
</reference>
<sequence length="112" mass="12364">MLRFPSVFVRVLECNNVRGVEETIVSLPLSFYLMMAQALLKATRLPLGYGPIQDEGDGGLVSAITRLRHSSVWMKAAGESFFDGPWDKSTACVALYSCVAASLIYYLILLNK</sequence>
<organism evidence="2 3">
    <name type="scientific">Chionoecetes opilio</name>
    <name type="common">Atlantic snow crab</name>
    <name type="synonym">Cancer opilio</name>
    <dbReference type="NCBI Taxonomy" id="41210"/>
    <lineage>
        <taxon>Eukaryota</taxon>
        <taxon>Metazoa</taxon>
        <taxon>Ecdysozoa</taxon>
        <taxon>Arthropoda</taxon>
        <taxon>Crustacea</taxon>
        <taxon>Multicrustacea</taxon>
        <taxon>Malacostraca</taxon>
        <taxon>Eumalacostraca</taxon>
        <taxon>Eucarida</taxon>
        <taxon>Decapoda</taxon>
        <taxon>Pleocyemata</taxon>
        <taxon>Brachyura</taxon>
        <taxon>Eubrachyura</taxon>
        <taxon>Majoidea</taxon>
        <taxon>Majidae</taxon>
        <taxon>Chionoecetes</taxon>
    </lineage>
</organism>
<evidence type="ECO:0000313" key="2">
    <source>
        <dbReference type="EMBL" id="KAG0729955.1"/>
    </source>
</evidence>
<accession>A0A8J4YN63</accession>
<keyword evidence="3" id="KW-1185">Reference proteome</keyword>
<keyword evidence="1" id="KW-0812">Transmembrane</keyword>
<feature type="transmembrane region" description="Helical" evidence="1">
    <location>
        <begin position="93"/>
        <end position="110"/>
    </location>
</feature>
<comment type="caution">
    <text evidence="2">The sequence shown here is derived from an EMBL/GenBank/DDBJ whole genome shotgun (WGS) entry which is preliminary data.</text>
</comment>
<name>A0A8J4YN63_CHIOP</name>
<evidence type="ECO:0000256" key="1">
    <source>
        <dbReference type="SAM" id="Phobius"/>
    </source>
</evidence>